<feature type="transmembrane region" description="Helical" evidence="7">
    <location>
        <begin position="45"/>
        <end position="64"/>
    </location>
</feature>
<evidence type="ECO:0000313" key="9">
    <source>
        <dbReference type="EMBL" id="ASL15994.1"/>
    </source>
</evidence>
<accession>A0A222S941</accession>
<feature type="transmembrane region" description="Helical" evidence="7">
    <location>
        <begin position="70"/>
        <end position="90"/>
    </location>
</feature>
<dbReference type="Gene3D" id="3.30.240.20">
    <property type="entry name" value="bsu07140 like domains"/>
    <property type="match status" value="1"/>
</dbReference>
<evidence type="ECO:0000313" key="12">
    <source>
        <dbReference type="Proteomes" id="UP001529272"/>
    </source>
</evidence>
<reference evidence="9 11" key="1">
    <citation type="journal article" date="2017" name="Lancet Infect. Dis.">
        <title>Global outbreak of severe Mycobacterium chimaera disease after cardiac surgery: a molecular epidemiological study.</title>
        <authorList>
            <person name="van Ingen J."/>
            <person name="Kohl T."/>
            <person name="Kranzer K."/>
            <person name="Hasse B."/>
            <person name="Keller P."/>
            <person name="Szafranska A."/>
            <person name="Hillemann D."/>
            <person name="Chand M."/>
            <person name="Schreiber P."/>
            <person name="Sommerstein R."/>
            <person name="Berger C."/>
            <person name="Genoni M."/>
            <person name="Ruegg C."/>
            <person name="Troillet N."/>
            <person name="Widmer A.F."/>
            <person name="Becker S.L."/>
            <person name="Herrmann M."/>
            <person name="Eckmanns T."/>
            <person name="Haller S."/>
            <person name="Hoeller C."/>
            <person name="Debast S.B."/>
            <person name="Wolfhagen M.J."/>
            <person name="Hopman J."/>
            <person name="Kluytmans J."/>
            <person name="Langelaar M."/>
            <person name="Notermans D.W."/>
            <person name="ten Oever J."/>
            <person name="van den Barselaar P."/>
            <person name="Vonk A.B.A."/>
            <person name="Vos M.C."/>
            <person name="Ahmed N."/>
            <person name="Brown T."/>
            <person name="Crook D."/>
            <person name="Lamagni T."/>
            <person name="Phin N."/>
            <person name="Smith E.G."/>
            <person name="Zambon M."/>
            <person name="Serr A."/>
            <person name="Goetting T."/>
            <person name="Ebner W."/>
            <person name="Thuermer A."/>
            <person name="Utpatel C."/>
            <person name="Sproer C."/>
            <person name="Bunk B."/>
            <person name="Nubel U."/>
            <person name="Bloemberg G."/>
            <person name="Bottger E."/>
            <person name="Niemann S."/>
            <person name="Wagner D."/>
            <person name="Sax H."/>
        </authorList>
    </citation>
    <scope>NUCLEOTIDE SEQUENCE [LARGE SCALE GENOMIC DNA]</scope>
    <source>
        <strain evidence="9 11">ZUERICH-2</strain>
    </source>
</reference>
<dbReference type="RefSeq" id="WP_020822936.1">
    <property type="nucleotide sequence ID" value="NZ_CP015267.1"/>
</dbReference>
<feature type="domain" description="YetF C-terminal" evidence="8">
    <location>
        <begin position="96"/>
        <end position="161"/>
    </location>
</feature>
<name>A0A222S941_MYCIT</name>
<comment type="similarity">
    <text evidence="2">Belongs to the UPF0702 family.</text>
</comment>
<reference evidence="10 12" key="3">
    <citation type="submission" date="2023-06" db="EMBL/GenBank/DDBJ databases">
        <title>Itaconate inhibition of nontuberculous mycobacteria.</title>
        <authorList>
            <person name="Breen P."/>
            <person name="Zimbric M."/>
            <person name="Caverly L."/>
        </authorList>
    </citation>
    <scope>NUCLEOTIDE SEQUENCE [LARGE SCALE GENOMIC DNA]</scope>
    <source>
        <strain evidence="10 12">FLAC1071</strain>
    </source>
</reference>
<evidence type="ECO:0000256" key="5">
    <source>
        <dbReference type="ARBA" id="ARBA00022989"/>
    </source>
</evidence>
<dbReference type="InterPro" id="IPR007353">
    <property type="entry name" value="DUF421"/>
</dbReference>
<protein>
    <submittedName>
        <fullName evidence="10">DUF421 domain-containing protein</fullName>
    </submittedName>
</protein>
<evidence type="ECO:0000256" key="6">
    <source>
        <dbReference type="ARBA" id="ARBA00023136"/>
    </source>
</evidence>
<keyword evidence="6 7" id="KW-0472">Membrane</keyword>
<evidence type="ECO:0000313" key="11">
    <source>
        <dbReference type="Proteomes" id="UP000198286"/>
    </source>
</evidence>
<proteinExistence type="inferred from homology"/>
<keyword evidence="5 7" id="KW-1133">Transmembrane helix</keyword>
<sequence length="177" mass="19209">MDRIFHALIGDSAGVTGAAIKSSTLFLTAAVLFRFTERRTLAEFAPFDWIAAVAAGAIVGRAATASDASWLSATTALICLLVTHAALARLRFIPGVRRFIDPPLKVLIRDGKVDRRNLRQCGLTAADLEAVLRLHGHPNADRINLAIFEAKGAISVLRKDDDCRAARDSSRYRSSRP</sequence>
<keyword evidence="3" id="KW-1003">Cell membrane</keyword>
<evidence type="ECO:0000313" key="10">
    <source>
        <dbReference type="EMBL" id="MDM3927095.1"/>
    </source>
</evidence>
<feature type="transmembrane region" description="Helical" evidence="7">
    <location>
        <begin position="12"/>
        <end position="33"/>
    </location>
</feature>
<dbReference type="Pfam" id="PF04239">
    <property type="entry name" value="DUF421"/>
    <property type="match status" value="1"/>
</dbReference>
<comment type="subcellular location">
    <subcellularLocation>
        <location evidence="1">Cell membrane</location>
        <topology evidence="1">Multi-pass membrane protein</topology>
    </subcellularLocation>
</comment>
<evidence type="ECO:0000256" key="7">
    <source>
        <dbReference type="SAM" id="Phobius"/>
    </source>
</evidence>
<evidence type="ECO:0000256" key="1">
    <source>
        <dbReference type="ARBA" id="ARBA00004651"/>
    </source>
</evidence>
<organism evidence="9 11">
    <name type="scientific">Mycobacterium intracellulare subsp. chimaera</name>
    <dbReference type="NCBI Taxonomy" id="222805"/>
    <lineage>
        <taxon>Bacteria</taxon>
        <taxon>Bacillati</taxon>
        <taxon>Actinomycetota</taxon>
        <taxon>Actinomycetes</taxon>
        <taxon>Mycobacteriales</taxon>
        <taxon>Mycobacteriaceae</taxon>
        <taxon>Mycobacterium</taxon>
        <taxon>Mycobacterium avium complex (MAC)</taxon>
    </lineage>
</organism>
<evidence type="ECO:0000256" key="4">
    <source>
        <dbReference type="ARBA" id="ARBA00022692"/>
    </source>
</evidence>
<dbReference type="Proteomes" id="UP000198286">
    <property type="component" value="Chromosome"/>
</dbReference>
<dbReference type="Proteomes" id="UP001529272">
    <property type="component" value="Unassembled WGS sequence"/>
</dbReference>
<reference evidence="12" key="2">
    <citation type="submission" date="2023-06" db="EMBL/GenBank/DDBJ databases">
        <title>Itaconate inhibition of nontuberculous mycobacteria.</title>
        <authorList>
            <person name="Spilker T."/>
        </authorList>
    </citation>
    <scope>NUCLEOTIDE SEQUENCE [LARGE SCALE GENOMIC DNA]</scope>
    <source>
        <strain evidence="12">FLAC1071</strain>
    </source>
</reference>
<dbReference type="EMBL" id="JASZZX010000010">
    <property type="protein sequence ID" value="MDM3927095.1"/>
    <property type="molecule type" value="Genomic_DNA"/>
</dbReference>
<evidence type="ECO:0000256" key="2">
    <source>
        <dbReference type="ARBA" id="ARBA00006448"/>
    </source>
</evidence>
<dbReference type="PANTHER" id="PTHR34582">
    <property type="entry name" value="UPF0702 TRANSMEMBRANE PROTEIN YCAP"/>
    <property type="match status" value="1"/>
</dbReference>
<evidence type="ECO:0000259" key="8">
    <source>
        <dbReference type="Pfam" id="PF04239"/>
    </source>
</evidence>
<dbReference type="GO" id="GO:0005886">
    <property type="term" value="C:plasma membrane"/>
    <property type="evidence" value="ECO:0007669"/>
    <property type="project" value="UniProtKB-SubCell"/>
</dbReference>
<gene>
    <name evidence="9" type="ORF">MYCOZU2_03612</name>
    <name evidence="10" type="ORF">QRB35_13810</name>
</gene>
<dbReference type="PANTHER" id="PTHR34582:SF6">
    <property type="entry name" value="UPF0702 TRANSMEMBRANE PROTEIN YCAP"/>
    <property type="match status" value="1"/>
</dbReference>
<dbReference type="AlphaFoldDB" id="A0A222S941"/>
<dbReference type="InterPro" id="IPR023090">
    <property type="entry name" value="UPF0702_alpha/beta_dom_sf"/>
</dbReference>
<keyword evidence="12" id="KW-1185">Reference proteome</keyword>
<dbReference type="EMBL" id="CP015267">
    <property type="protein sequence ID" value="ASL15994.1"/>
    <property type="molecule type" value="Genomic_DNA"/>
</dbReference>
<reference evidence="10" key="4">
    <citation type="submission" date="2023-06" db="EMBL/GenBank/DDBJ databases">
        <authorList>
            <person name="Spilker T."/>
        </authorList>
    </citation>
    <scope>NUCLEOTIDE SEQUENCE</scope>
    <source>
        <strain evidence="10">FLAC1071</strain>
    </source>
</reference>
<keyword evidence="4 7" id="KW-0812">Transmembrane</keyword>
<evidence type="ECO:0000256" key="3">
    <source>
        <dbReference type="ARBA" id="ARBA00022475"/>
    </source>
</evidence>